<reference evidence="1 2" key="1">
    <citation type="submission" date="2020-08" db="EMBL/GenBank/DDBJ databases">
        <authorList>
            <person name="Newling K."/>
            <person name="Davey J."/>
            <person name="Forrester S."/>
        </authorList>
    </citation>
    <scope>NUCLEOTIDE SEQUENCE [LARGE SCALE GENOMIC DNA]</scope>
    <source>
        <strain evidence="2">Crithidia deanei Carvalho (ATCC PRA-265)</strain>
    </source>
</reference>
<sequence length="746" mass="83781">MSPSLLVCCGAVQCLHILLHLLKPSLQYAEEPRIGTKKAGLRSKGGVNTITLQGGSILYLLHYLLTRSILATVALSEAENRRTSGALNVAATPQWIHLLAVLVSVTHYQNFSESLRCLSDVLAKGGPLFNKVLVETDKYLYSGDDNTAVSPVCREPGESNTEEYLHRKGCPAQEDFSDCYSASYFLLICEPYLPEAKPTADTSVNDSSHSGVSSSVVTYTVRKRNVELIRYITNLSLVSISTLYSHLFSNESLFGFIMNYCENIQTFYSAVKKENSFLVNDGAMQGCRTFNIQLEAIMQECFYRDTCWRLFSSISKSYPQLIKLYFEDTIVPHAKKLMTAIQEEVVNVDMKHARIFFEDDEEEVEELSFLVNDDEETETIFSSEGHSFSSLSSEELRMHVLSHILSTLRERDAAVGLETDRYATTAEALRMCLRYMSFVWESFDHNYSDKARESKVIDSLRAGNDEKQTLYKTLLFPLMQLMVEALELHQKGDVENDVRSVSSVYRRRECHIQLLRCVANLGEEFVGQESFTKKDKDYIFKFVEQSCGLSALYSETLAKANLPTVKVVGALECIEAEAFNTLGLFSWKYNTFIREYGERMVTLTTTNLFQENLHHGVLEQQCLVKSKAAFALANFVCHLPSAVEPSSDARSVIRNAPASIDLLCSTAVYCCAMINPWIDLSSSSVVSENAVVSCKTVQSHGLRMISHLLWLLTYEELIEELDMSLLGDCCTPSSRHTVPRTAATGE</sequence>
<accession>A0A7G2C2U4</accession>
<dbReference type="EMBL" id="LR877146">
    <property type="protein sequence ID" value="CAD2213564.1"/>
    <property type="molecule type" value="Genomic_DNA"/>
</dbReference>
<dbReference type="AlphaFoldDB" id="A0A7G2C2U4"/>
<protein>
    <submittedName>
        <fullName evidence="1">Uncharacterized protein</fullName>
    </submittedName>
</protein>
<evidence type="ECO:0000313" key="1">
    <source>
        <dbReference type="EMBL" id="CAD2213564.1"/>
    </source>
</evidence>
<keyword evidence="2" id="KW-1185">Reference proteome</keyword>
<evidence type="ECO:0000313" key="2">
    <source>
        <dbReference type="Proteomes" id="UP000515908"/>
    </source>
</evidence>
<dbReference type="Proteomes" id="UP000515908">
    <property type="component" value="Chromosome 02"/>
</dbReference>
<dbReference type="InterPro" id="IPR016024">
    <property type="entry name" value="ARM-type_fold"/>
</dbReference>
<dbReference type="SUPFAM" id="SSF48371">
    <property type="entry name" value="ARM repeat"/>
    <property type="match status" value="1"/>
</dbReference>
<proteinExistence type="predicted"/>
<dbReference type="VEuPathDB" id="TriTrypDB:ADEAN_000100700"/>
<name>A0A7G2C2U4_9TRYP</name>
<organism evidence="1 2">
    <name type="scientific">Angomonas deanei</name>
    <dbReference type="NCBI Taxonomy" id="59799"/>
    <lineage>
        <taxon>Eukaryota</taxon>
        <taxon>Discoba</taxon>
        <taxon>Euglenozoa</taxon>
        <taxon>Kinetoplastea</taxon>
        <taxon>Metakinetoplastina</taxon>
        <taxon>Trypanosomatida</taxon>
        <taxon>Trypanosomatidae</taxon>
        <taxon>Strigomonadinae</taxon>
        <taxon>Angomonas</taxon>
    </lineage>
</organism>
<gene>
    <name evidence="1" type="ORF">ADEAN_000100700</name>
</gene>